<dbReference type="Pfam" id="PF00075">
    <property type="entry name" value="RNase_H"/>
    <property type="match status" value="1"/>
</dbReference>
<comment type="similarity">
    <text evidence="2">Belongs to the RNase H family.</text>
</comment>
<dbReference type="STRING" id="97359.A0A550C0P4"/>
<protein>
    <recommendedName>
        <fullName evidence="3">ribonuclease H</fullName>
        <ecNumber evidence="3">3.1.26.4</ecNumber>
    </recommendedName>
</protein>
<dbReference type="GO" id="GO:0004523">
    <property type="term" value="F:RNA-DNA hybrid ribonuclease activity"/>
    <property type="evidence" value="ECO:0007669"/>
    <property type="project" value="UniProtKB-EC"/>
</dbReference>
<dbReference type="GO" id="GO:0043137">
    <property type="term" value="P:DNA replication, removal of RNA primer"/>
    <property type="evidence" value="ECO:0007669"/>
    <property type="project" value="TreeGrafter"/>
</dbReference>
<dbReference type="GO" id="GO:0003676">
    <property type="term" value="F:nucleic acid binding"/>
    <property type="evidence" value="ECO:0007669"/>
    <property type="project" value="InterPro"/>
</dbReference>
<evidence type="ECO:0000256" key="1">
    <source>
        <dbReference type="ARBA" id="ARBA00000077"/>
    </source>
</evidence>
<dbReference type="PANTHER" id="PTHR10642:SF26">
    <property type="entry name" value="RIBONUCLEASE H1"/>
    <property type="match status" value="1"/>
</dbReference>
<keyword evidence="7" id="KW-0378">Hydrolase</keyword>
<evidence type="ECO:0000256" key="7">
    <source>
        <dbReference type="ARBA" id="ARBA00022801"/>
    </source>
</evidence>
<organism evidence="10 11">
    <name type="scientific">Schizophyllum amplum</name>
    <dbReference type="NCBI Taxonomy" id="97359"/>
    <lineage>
        <taxon>Eukaryota</taxon>
        <taxon>Fungi</taxon>
        <taxon>Dikarya</taxon>
        <taxon>Basidiomycota</taxon>
        <taxon>Agaricomycotina</taxon>
        <taxon>Agaricomycetes</taxon>
        <taxon>Agaricomycetidae</taxon>
        <taxon>Agaricales</taxon>
        <taxon>Schizophyllaceae</taxon>
        <taxon>Schizophyllum</taxon>
    </lineage>
</organism>
<keyword evidence="5" id="KW-0479">Metal-binding</keyword>
<dbReference type="PROSITE" id="PS50879">
    <property type="entry name" value="RNASE_H_1"/>
    <property type="match status" value="1"/>
</dbReference>
<evidence type="ECO:0000313" key="11">
    <source>
        <dbReference type="Proteomes" id="UP000320762"/>
    </source>
</evidence>
<dbReference type="InterPro" id="IPR002156">
    <property type="entry name" value="RNaseH_domain"/>
</dbReference>
<name>A0A550C0P4_9AGAR</name>
<keyword evidence="11" id="KW-1185">Reference proteome</keyword>
<sequence>MQPSHRLIRPLPKRRNRDRRDAPQPLPTPHDPSTGLPVAATPLDTLLANVLRTRESLDDGLHALYGPPCVSVLADGSCSGAMPVWIDGSCINNGRAGARAGAGAYFGEGSPRNTAARVPGRQTNNRGEHLALICALLQVGPATPLIIHCDSELVIRTYCYWARRYEQHGWTCANADLIMHAVDILRRRSSTVQFRWVRGHSGNTGNEAADQLAKSGAA</sequence>
<dbReference type="Gene3D" id="3.30.420.10">
    <property type="entry name" value="Ribonuclease H-like superfamily/Ribonuclease H"/>
    <property type="match status" value="1"/>
</dbReference>
<comment type="catalytic activity">
    <reaction evidence="1">
        <text>Endonucleolytic cleavage to 5'-phosphomonoester.</text>
        <dbReference type="EC" id="3.1.26.4"/>
    </reaction>
</comment>
<evidence type="ECO:0000256" key="6">
    <source>
        <dbReference type="ARBA" id="ARBA00022759"/>
    </source>
</evidence>
<accession>A0A550C0P4</accession>
<evidence type="ECO:0000259" key="9">
    <source>
        <dbReference type="PROSITE" id="PS50879"/>
    </source>
</evidence>
<dbReference type="EC" id="3.1.26.4" evidence="3"/>
<feature type="compositionally biased region" description="Basic residues" evidence="8">
    <location>
        <begin position="1"/>
        <end position="17"/>
    </location>
</feature>
<gene>
    <name evidence="10" type="ORF">BD626DRAFT_410755</name>
</gene>
<evidence type="ECO:0000256" key="4">
    <source>
        <dbReference type="ARBA" id="ARBA00022722"/>
    </source>
</evidence>
<dbReference type="OrthoDB" id="245563at2759"/>
<reference evidence="10 11" key="1">
    <citation type="journal article" date="2019" name="New Phytol.">
        <title>Comparative genomics reveals unique wood-decay strategies and fruiting body development in the Schizophyllaceae.</title>
        <authorList>
            <person name="Almasi E."/>
            <person name="Sahu N."/>
            <person name="Krizsan K."/>
            <person name="Balint B."/>
            <person name="Kovacs G.M."/>
            <person name="Kiss B."/>
            <person name="Cseklye J."/>
            <person name="Drula E."/>
            <person name="Henrissat B."/>
            <person name="Nagy I."/>
            <person name="Chovatia M."/>
            <person name="Adam C."/>
            <person name="LaButti K."/>
            <person name="Lipzen A."/>
            <person name="Riley R."/>
            <person name="Grigoriev I.V."/>
            <person name="Nagy L.G."/>
        </authorList>
    </citation>
    <scope>NUCLEOTIDE SEQUENCE [LARGE SCALE GENOMIC DNA]</scope>
    <source>
        <strain evidence="10 11">NL-1724</strain>
    </source>
</reference>
<dbReference type="PANTHER" id="PTHR10642">
    <property type="entry name" value="RIBONUCLEASE H1"/>
    <property type="match status" value="1"/>
</dbReference>
<dbReference type="GO" id="GO:0046872">
    <property type="term" value="F:metal ion binding"/>
    <property type="evidence" value="ECO:0007669"/>
    <property type="project" value="UniProtKB-KW"/>
</dbReference>
<dbReference type="InterPro" id="IPR012337">
    <property type="entry name" value="RNaseH-like_sf"/>
</dbReference>
<feature type="domain" description="RNase H type-1" evidence="9">
    <location>
        <begin position="78"/>
        <end position="218"/>
    </location>
</feature>
<evidence type="ECO:0000256" key="8">
    <source>
        <dbReference type="SAM" id="MobiDB-lite"/>
    </source>
</evidence>
<dbReference type="EMBL" id="VDMD01000037">
    <property type="protein sequence ID" value="TRM58328.1"/>
    <property type="molecule type" value="Genomic_DNA"/>
</dbReference>
<dbReference type="InterPro" id="IPR036397">
    <property type="entry name" value="RNaseH_sf"/>
</dbReference>
<dbReference type="AlphaFoldDB" id="A0A550C0P4"/>
<evidence type="ECO:0000256" key="3">
    <source>
        <dbReference type="ARBA" id="ARBA00012180"/>
    </source>
</evidence>
<feature type="non-terminal residue" evidence="10">
    <location>
        <position position="218"/>
    </location>
</feature>
<dbReference type="CDD" id="cd09280">
    <property type="entry name" value="RNase_HI_eukaryote_like"/>
    <property type="match status" value="1"/>
</dbReference>
<dbReference type="Proteomes" id="UP000320762">
    <property type="component" value="Unassembled WGS sequence"/>
</dbReference>
<dbReference type="SUPFAM" id="SSF53098">
    <property type="entry name" value="Ribonuclease H-like"/>
    <property type="match status" value="1"/>
</dbReference>
<keyword evidence="6" id="KW-0255">Endonuclease</keyword>
<proteinExistence type="inferred from homology"/>
<keyword evidence="4" id="KW-0540">Nuclease</keyword>
<evidence type="ECO:0000256" key="5">
    <source>
        <dbReference type="ARBA" id="ARBA00022723"/>
    </source>
</evidence>
<evidence type="ECO:0000313" key="10">
    <source>
        <dbReference type="EMBL" id="TRM58328.1"/>
    </source>
</evidence>
<feature type="region of interest" description="Disordered" evidence="8">
    <location>
        <begin position="1"/>
        <end position="39"/>
    </location>
</feature>
<comment type="caution">
    <text evidence="10">The sequence shown here is derived from an EMBL/GenBank/DDBJ whole genome shotgun (WGS) entry which is preliminary data.</text>
</comment>
<evidence type="ECO:0000256" key="2">
    <source>
        <dbReference type="ARBA" id="ARBA00005300"/>
    </source>
</evidence>
<dbReference type="InterPro" id="IPR050092">
    <property type="entry name" value="RNase_H"/>
</dbReference>